<feature type="domain" description="FAD-dependent oxidoreductase 2 FAD-binding" evidence="5">
    <location>
        <begin position="9"/>
        <end position="445"/>
    </location>
</feature>
<organism evidence="6 7">
    <name type="scientific">Chitinasiproducens palmae</name>
    <dbReference type="NCBI Taxonomy" id="1770053"/>
    <lineage>
        <taxon>Bacteria</taxon>
        <taxon>Pseudomonadati</taxon>
        <taxon>Pseudomonadota</taxon>
        <taxon>Betaproteobacteria</taxon>
        <taxon>Burkholderiales</taxon>
        <taxon>Burkholderiaceae</taxon>
        <taxon>Chitinasiproducens</taxon>
    </lineage>
</organism>
<gene>
    <name evidence="6" type="ORF">SAMN05216551_102339</name>
</gene>
<dbReference type="OrthoDB" id="9813348at2"/>
<dbReference type="RefSeq" id="WP_091905452.1">
    <property type="nucleotide sequence ID" value="NZ_FNLO01000002.1"/>
</dbReference>
<dbReference type="Pfam" id="PF00890">
    <property type="entry name" value="FAD_binding_2"/>
    <property type="match status" value="1"/>
</dbReference>
<keyword evidence="4" id="KW-0560">Oxidoreductase</keyword>
<keyword evidence="2" id="KW-0285">Flavoprotein</keyword>
<sequence length="469" mass="49220">MNRTAECFDLIVVGAGMAGHCAALEAAHLGGSVLLLEKTAQYGGSTRMCGGAFAFAGTAIQKEHGIEDSAELLEEDLLKAGKYRNDRALVRTYAERQFENYQWLKQLGLAFEQVSLSGSQSVPRNHSISPVKVLDTLHAHYLAAGGSYRANSQVTGLLTEGKAGACTVTGVQLVDGGVILARGGVVITTGGFSRSADLVERFVPHLRAALPMGGYGNTGDGLKMAWALGADLVDIGYVKGSFGAPVRAKDGPEDLDAPRLLSAMYKGAIVVNRLGRRFVNESISYKAIGDECLLQPDAVAFQIFDQQVMDQSSPLPTVSDYKAGLAAGVVVKAPSIAALADLLGIDACALNATVERYHQACDGHAEDEFGRTSLSTGYGKPRKLLEGPFYGVACTTGLTSTYCGLRTDPKARVLNVAGNVITGLYASGEVMGGFHGETYMSGSSLAKGCIFGRLAAQDAVGRAKHAGVR</sequence>
<dbReference type="STRING" id="1770053.SAMN05216551_102339"/>
<comment type="cofactor">
    <cofactor evidence="1">
        <name>FAD</name>
        <dbReference type="ChEBI" id="CHEBI:57692"/>
    </cofactor>
</comment>
<name>A0A1H2PL21_9BURK</name>
<dbReference type="Gene3D" id="3.90.700.10">
    <property type="entry name" value="Succinate dehydrogenase/fumarate reductase flavoprotein, catalytic domain"/>
    <property type="match status" value="1"/>
</dbReference>
<dbReference type="PRINTS" id="PR00368">
    <property type="entry name" value="FADPNR"/>
</dbReference>
<keyword evidence="3" id="KW-0274">FAD</keyword>
<dbReference type="PANTHER" id="PTHR43400:SF7">
    <property type="entry name" value="FAD-DEPENDENT OXIDOREDUCTASE 2 FAD BINDING DOMAIN-CONTAINING PROTEIN"/>
    <property type="match status" value="1"/>
</dbReference>
<protein>
    <submittedName>
        <fullName evidence="6">Fumarate reductase flavoprotein subunit</fullName>
    </submittedName>
</protein>
<dbReference type="SUPFAM" id="SSF56425">
    <property type="entry name" value="Succinate dehydrogenase/fumarate reductase flavoprotein, catalytic domain"/>
    <property type="match status" value="1"/>
</dbReference>
<evidence type="ECO:0000256" key="2">
    <source>
        <dbReference type="ARBA" id="ARBA00022630"/>
    </source>
</evidence>
<dbReference type="PANTHER" id="PTHR43400">
    <property type="entry name" value="FUMARATE REDUCTASE"/>
    <property type="match status" value="1"/>
</dbReference>
<proteinExistence type="predicted"/>
<dbReference type="SUPFAM" id="SSF51905">
    <property type="entry name" value="FAD/NAD(P)-binding domain"/>
    <property type="match status" value="1"/>
</dbReference>
<dbReference type="InterPro" id="IPR027477">
    <property type="entry name" value="Succ_DH/fumarate_Rdtase_cat_sf"/>
</dbReference>
<evidence type="ECO:0000256" key="4">
    <source>
        <dbReference type="ARBA" id="ARBA00023002"/>
    </source>
</evidence>
<reference evidence="7" key="1">
    <citation type="submission" date="2016-09" db="EMBL/GenBank/DDBJ databases">
        <authorList>
            <person name="Varghese N."/>
            <person name="Submissions S."/>
        </authorList>
    </citation>
    <scope>NUCLEOTIDE SEQUENCE [LARGE SCALE GENOMIC DNA]</scope>
    <source>
        <strain evidence="7">JS23</strain>
    </source>
</reference>
<dbReference type="EMBL" id="FNLO01000002">
    <property type="protein sequence ID" value="SDV47176.1"/>
    <property type="molecule type" value="Genomic_DNA"/>
</dbReference>
<dbReference type="InterPro" id="IPR036188">
    <property type="entry name" value="FAD/NAD-bd_sf"/>
</dbReference>
<evidence type="ECO:0000259" key="5">
    <source>
        <dbReference type="Pfam" id="PF00890"/>
    </source>
</evidence>
<keyword evidence="7" id="KW-1185">Reference proteome</keyword>
<dbReference type="AlphaFoldDB" id="A0A1H2PL21"/>
<evidence type="ECO:0000313" key="7">
    <source>
        <dbReference type="Proteomes" id="UP000243719"/>
    </source>
</evidence>
<accession>A0A1H2PL21</accession>
<dbReference type="InterPro" id="IPR003953">
    <property type="entry name" value="FAD-dep_OxRdtase_2_FAD-bd"/>
</dbReference>
<dbReference type="GO" id="GO:0016491">
    <property type="term" value="F:oxidoreductase activity"/>
    <property type="evidence" value="ECO:0007669"/>
    <property type="project" value="UniProtKB-KW"/>
</dbReference>
<dbReference type="InterPro" id="IPR050315">
    <property type="entry name" value="FAD-oxidoreductase_2"/>
</dbReference>
<dbReference type="Proteomes" id="UP000243719">
    <property type="component" value="Unassembled WGS sequence"/>
</dbReference>
<dbReference type="Gene3D" id="3.50.50.60">
    <property type="entry name" value="FAD/NAD(P)-binding domain"/>
    <property type="match status" value="1"/>
</dbReference>
<evidence type="ECO:0000256" key="3">
    <source>
        <dbReference type="ARBA" id="ARBA00022827"/>
    </source>
</evidence>
<evidence type="ECO:0000313" key="6">
    <source>
        <dbReference type="EMBL" id="SDV47176.1"/>
    </source>
</evidence>
<evidence type="ECO:0000256" key="1">
    <source>
        <dbReference type="ARBA" id="ARBA00001974"/>
    </source>
</evidence>